<accession>A0A2H1BRM7</accession>
<dbReference type="SUPFAM" id="SSF81665">
    <property type="entry name" value="Calcium ATPase, transmembrane domain M"/>
    <property type="match status" value="1"/>
</dbReference>
<dbReference type="PANTHER" id="PTHR43294">
    <property type="entry name" value="SODIUM/POTASSIUM-TRANSPORTING ATPASE SUBUNIT ALPHA"/>
    <property type="match status" value="1"/>
</dbReference>
<keyword evidence="4" id="KW-0472">Membrane</keyword>
<dbReference type="InterPro" id="IPR023298">
    <property type="entry name" value="ATPase_P-typ_TM_dom_sf"/>
</dbReference>
<feature type="compositionally biased region" description="Basic and acidic residues" evidence="3">
    <location>
        <begin position="1"/>
        <end position="10"/>
    </location>
</feature>
<dbReference type="GO" id="GO:0006883">
    <property type="term" value="P:intracellular sodium ion homeostasis"/>
    <property type="evidence" value="ECO:0007669"/>
    <property type="project" value="TreeGrafter"/>
</dbReference>
<proteinExistence type="predicted"/>
<keyword evidence="2" id="KW-1003">Cell membrane</keyword>
<dbReference type="EMBL" id="JXXN02016065">
    <property type="protein sequence ID" value="THD18138.1"/>
    <property type="molecule type" value="Genomic_DNA"/>
</dbReference>
<dbReference type="Pfam" id="PF00690">
    <property type="entry name" value="Cation_ATPase_N"/>
    <property type="match status" value="1"/>
</dbReference>
<dbReference type="Proteomes" id="UP000230066">
    <property type="component" value="Unassembled WGS sequence"/>
</dbReference>
<dbReference type="GO" id="GO:0005886">
    <property type="term" value="C:plasma membrane"/>
    <property type="evidence" value="ECO:0007669"/>
    <property type="project" value="UniProtKB-SubCell"/>
</dbReference>
<comment type="caution">
    <text evidence="6">The sequence shown here is derived from an EMBL/GenBank/DDBJ whole genome shotgun (WGS) entry which is preliminary data.</text>
</comment>
<dbReference type="GO" id="GO:1902600">
    <property type="term" value="P:proton transmembrane transport"/>
    <property type="evidence" value="ECO:0007669"/>
    <property type="project" value="TreeGrafter"/>
</dbReference>
<keyword evidence="4" id="KW-1133">Transmembrane helix</keyword>
<comment type="subcellular location">
    <subcellularLocation>
        <location evidence="1">Cell membrane</location>
        <topology evidence="1">Multi-pass membrane protein</topology>
    </subcellularLocation>
</comment>
<gene>
    <name evidence="6" type="ORF">D915_010885</name>
</gene>
<dbReference type="PRINTS" id="PR00121">
    <property type="entry name" value="NAKATPASE"/>
</dbReference>
<dbReference type="InterPro" id="IPR008250">
    <property type="entry name" value="ATPase_P-typ_transduc_dom_A_sf"/>
</dbReference>
<dbReference type="InterPro" id="IPR004014">
    <property type="entry name" value="ATPase_P-typ_cation-transptr_N"/>
</dbReference>
<reference evidence="6" key="1">
    <citation type="submission" date="2019-03" db="EMBL/GenBank/DDBJ databases">
        <title>Improved annotation for the trematode Fasciola hepatica.</title>
        <authorList>
            <person name="Choi Y.-J."/>
            <person name="Martin J."/>
            <person name="Mitreva M."/>
        </authorList>
    </citation>
    <scope>NUCLEOTIDE SEQUENCE [LARGE SCALE GENOMIC DNA]</scope>
</reference>
<feature type="domain" description="Cation-transporting P-type ATPase N-terminal" evidence="5">
    <location>
        <begin position="38"/>
        <end position="112"/>
    </location>
</feature>
<dbReference type="Gene3D" id="1.20.1110.10">
    <property type="entry name" value="Calcium-transporting ATPase, transmembrane domain"/>
    <property type="match status" value="1"/>
</dbReference>
<dbReference type="SMART" id="SM00831">
    <property type="entry name" value="Cation_ATPase_N"/>
    <property type="match status" value="1"/>
</dbReference>
<dbReference type="Gene3D" id="2.70.150.10">
    <property type="entry name" value="Calcium-transporting ATPase, cytoplasmic transduction domain A"/>
    <property type="match status" value="1"/>
</dbReference>
<dbReference type="AlphaFoldDB" id="A0A2H1BRM7"/>
<protein>
    <submittedName>
        <fullName evidence="6">Sodium/potassium ATPase alpha subunit</fullName>
    </submittedName>
</protein>
<feature type="region of interest" description="Disordered" evidence="3">
    <location>
        <begin position="1"/>
        <end position="28"/>
    </location>
</feature>
<dbReference type="Pfam" id="PF00122">
    <property type="entry name" value="E1-E2_ATPase"/>
    <property type="match status" value="1"/>
</dbReference>
<feature type="transmembrane region" description="Helical" evidence="4">
    <location>
        <begin position="125"/>
        <end position="145"/>
    </location>
</feature>
<evidence type="ECO:0000256" key="2">
    <source>
        <dbReference type="ARBA" id="ARBA00022475"/>
    </source>
</evidence>
<evidence type="ECO:0000256" key="4">
    <source>
        <dbReference type="SAM" id="Phobius"/>
    </source>
</evidence>
<dbReference type="GO" id="GO:1990573">
    <property type="term" value="P:potassium ion import across plasma membrane"/>
    <property type="evidence" value="ECO:0007669"/>
    <property type="project" value="TreeGrafter"/>
</dbReference>
<feature type="transmembrane region" description="Helical" evidence="4">
    <location>
        <begin position="92"/>
        <end position="113"/>
    </location>
</feature>
<dbReference type="GO" id="GO:0005391">
    <property type="term" value="F:P-type sodium:potassium-exchanging transporter activity"/>
    <property type="evidence" value="ECO:0007669"/>
    <property type="project" value="TreeGrafter"/>
</dbReference>
<evidence type="ECO:0000259" key="5">
    <source>
        <dbReference type="SMART" id="SM00831"/>
    </source>
</evidence>
<dbReference type="GO" id="GO:0036376">
    <property type="term" value="P:sodium ion export across plasma membrane"/>
    <property type="evidence" value="ECO:0007669"/>
    <property type="project" value="TreeGrafter"/>
</dbReference>
<organism evidence="6 7">
    <name type="scientific">Fasciola hepatica</name>
    <name type="common">Liver fluke</name>
    <dbReference type="NCBI Taxonomy" id="6192"/>
    <lineage>
        <taxon>Eukaryota</taxon>
        <taxon>Metazoa</taxon>
        <taxon>Spiralia</taxon>
        <taxon>Lophotrochozoa</taxon>
        <taxon>Platyhelminthes</taxon>
        <taxon>Trematoda</taxon>
        <taxon>Digenea</taxon>
        <taxon>Plagiorchiida</taxon>
        <taxon>Echinostomata</taxon>
        <taxon>Echinostomatoidea</taxon>
        <taxon>Fasciolidae</taxon>
        <taxon>Fasciola</taxon>
    </lineage>
</organism>
<keyword evidence="7" id="KW-1185">Reference proteome</keyword>
<dbReference type="InterPro" id="IPR050510">
    <property type="entry name" value="Cation_transp_ATPase_P-type"/>
</dbReference>
<dbReference type="PANTHER" id="PTHR43294:SF13">
    <property type="entry name" value="SODIUM_POTASSIUM-TRANSPORTING ATPASE SUBUNIT ALPHA"/>
    <property type="match status" value="1"/>
</dbReference>
<dbReference type="SUPFAM" id="SSF81653">
    <property type="entry name" value="Calcium ATPase, transduction domain A"/>
    <property type="match status" value="1"/>
</dbReference>
<keyword evidence="4" id="KW-0812">Transmembrane</keyword>
<evidence type="ECO:0000256" key="3">
    <source>
        <dbReference type="SAM" id="MobiDB-lite"/>
    </source>
</evidence>
<dbReference type="InterPro" id="IPR059000">
    <property type="entry name" value="ATPase_P-type_domA"/>
</dbReference>
<sequence length="249" mass="28040">MGASKARGDNYRMATSKKNKKSLKDDDLNDLKQELDMDEHRISLEELYMRLSTDPVNGLTAEQAKTRLERDGPNALTPPKTTPEWVKFCKQLFGGFSLLLWFGAVLCFIAFSIETSTYEEPPKDNLYLGIVLTAVVLITGCFSYYQEAKSSRIMESFKKMIPQTAMVTRGGVKIEAPAEALVVGDLIDVKFGDRVPADIRIIAASSFKVSCKFLAQINWGFEYFYLDVYFMAFYRGPPDLLTSLLSMLV</sequence>
<evidence type="ECO:0000313" key="7">
    <source>
        <dbReference type="Proteomes" id="UP000230066"/>
    </source>
</evidence>
<evidence type="ECO:0000313" key="6">
    <source>
        <dbReference type="EMBL" id="THD18138.1"/>
    </source>
</evidence>
<dbReference type="GO" id="GO:0030007">
    <property type="term" value="P:intracellular potassium ion homeostasis"/>
    <property type="evidence" value="ECO:0007669"/>
    <property type="project" value="TreeGrafter"/>
</dbReference>
<evidence type="ECO:0000256" key="1">
    <source>
        <dbReference type="ARBA" id="ARBA00004651"/>
    </source>
</evidence>
<name>A0A2H1BRM7_FASHE</name>